<name>A0A7C8NIQ6_ORBOL</name>
<gene>
    <name evidence="3" type="ORF">TWF102_005876</name>
</gene>
<accession>A0A7C8NIQ6</accession>
<dbReference type="Gene3D" id="3.80.10.10">
    <property type="entry name" value="Ribonuclease Inhibitor"/>
    <property type="match status" value="1"/>
</dbReference>
<feature type="region of interest" description="Disordered" evidence="1">
    <location>
        <begin position="636"/>
        <end position="668"/>
    </location>
</feature>
<dbReference type="SUPFAM" id="SSF52058">
    <property type="entry name" value="L domain-like"/>
    <property type="match status" value="1"/>
</dbReference>
<evidence type="ECO:0000256" key="1">
    <source>
        <dbReference type="SAM" id="MobiDB-lite"/>
    </source>
</evidence>
<proteinExistence type="predicted"/>
<organism evidence="3 4">
    <name type="scientific">Orbilia oligospora</name>
    <name type="common">Nematode-trapping fungus</name>
    <name type="synonym">Arthrobotrys oligospora</name>
    <dbReference type="NCBI Taxonomy" id="2813651"/>
    <lineage>
        <taxon>Eukaryota</taxon>
        <taxon>Fungi</taxon>
        <taxon>Dikarya</taxon>
        <taxon>Ascomycota</taxon>
        <taxon>Pezizomycotina</taxon>
        <taxon>Orbiliomycetes</taxon>
        <taxon>Orbiliales</taxon>
        <taxon>Orbiliaceae</taxon>
        <taxon>Orbilia</taxon>
    </lineage>
</organism>
<dbReference type="AlphaFoldDB" id="A0A7C8NIQ6"/>
<dbReference type="InterPro" id="IPR032675">
    <property type="entry name" value="LRR_dom_sf"/>
</dbReference>
<dbReference type="InterPro" id="IPR001810">
    <property type="entry name" value="F-box_dom"/>
</dbReference>
<comment type="caution">
    <text evidence="3">The sequence shown here is derived from an EMBL/GenBank/DDBJ whole genome shotgun (WGS) entry which is preliminary data.</text>
</comment>
<feature type="domain" description="F-box" evidence="2">
    <location>
        <begin position="2"/>
        <end position="41"/>
    </location>
</feature>
<protein>
    <recommendedName>
        <fullName evidence="2">F-box domain-containing protein</fullName>
    </recommendedName>
</protein>
<reference evidence="3 4" key="1">
    <citation type="submission" date="2019-06" db="EMBL/GenBank/DDBJ databases">
        <authorList>
            <person name="Palmer J.M."/>
        </authorList>
    </citation>
    <scope>NUCLEOTIDE SEQUENCE [LARGE SCALE GENOMIC DNA]</scope>
    <source>
        <strain evidence="3 4">TWF102</strain>
    </source>
</reference>
<evidence type="ECO:0000313" key="3">
    <source>
        <dbReference type="EMBL" id="KAF3112137.1"/>
    </source>
</evidence>
<sequence>MITDIPIEVLNDVLSHIPQFDPNQGDLLACCFVNKFFHSIATPALYRNLSLVTNGLGFEEHVVHSLLSKRYKSHSHIRQISINRHREFRREGFIGPYCKERTAIHLAAFIESLPEDQLQSINSHALHILQYIPSTYYSKIKSVECDPRPEERLLKKPIFPSLATLTYSAINHNFSNLGPEWSVLKQYRQQLKSLSLRSSQYEHLNHADIPFPSDPHIEFRNLEHLHLQDMQSIEFGRFSLLRSIPIGNIKRLELIDCFIPPALLVPLAPGFTNLTDLAIYPRFNGVENTYTTSNINDILLKLPSSLQSLQWATYSTLVSDYPSKTAIQRHSRSLRKLWFETSYFGGGRAGSMLEESHYLDENVFKMREVPIKSELGEILDLDTLSRFPNLEDLALPIETPHSPNSWISSFPKLRSLYLVNSCKIYSSKPRSPTGCFRQEWINWFMSAYNLEQSDKADQPNYSLSAYERHPKLRLIAFQRPAYNWESRHGAGVPQPGSRGFTAHLRDADKSGYFSKEALTSNTVRRLYPEIWEFFKGYHMVENKHYVWPSENTNVAKGVFEDGDEFAGLPESQLPPSHALQDYQMQLMLLEQQNKKRLVLARSEQDILRECPIEAPKPVVVTILPWGMAREPEFDSFEGGYTPPFNPLHSGGGENPDPLSAPPKSLQEYQNDFLSFDEQSKKRQEYVNAHMEKLTA</sequence>
<dbReference type="Pfam" id="PF00646">
    <property type="entry name" value="F-box"/>
    <property type="match status" value="1"/>
</dbReference>
<evidence type="ECO:0000259" key="2">
    <source>
        <dbReference type="Pfam" id="PF00646"/>
    </source>
</evidence>
<dbReference type="Proteomes" id="UP000475325">
    <property type="component" value="Unassembled WGS sequence"/>
</dbReference>
<dbReference type="EMBL" id="WIQW01000003">
    <property type="protein sequence ID" value="KAF3112137.1"/>
    <property type="molecule type" value="Genomic_DNA"/>
</dbReference>
<evidence type="ECO:0000313" key="4">
    <source>
        <dbReference type="Proteomes" id="UP000475325"/>
    </source>
</evidence>